<name>A0A836KGF7_9TRYP</name>
<dbReference type="EMBL" id="JAFHLR010000031">
    <property type="protein sequence ID" value="KAG5471832.1"/>
    <property type="molecule type" value="Genomic_DNA"/>
</dbReference>
<dbReference type="Proteomes" id="UP000674143">
    <property type="component" value="Chromosome 31"/>
</dbReference>
<dbReference type="GeneID" id="92359331"/>
<dbReference type="AlphaFoldDB" id="A0A836KGF7"/>
<evidence type="ECO:0000313" key="3">
    <source>
        <dbReference type="Proteomes" id="UP000674143"/>
    </source>
</evidence>
<dbReference type="RefSeq" id="XP_067060949.1">
    <property type="nucleotide sequence ID" value="XM_067205397.1"/>
</dbReference>
<evidence type="ECO:0000313" key="2">
    <source>
        <dbReference type="EMBL" id="KAG5471832.1"/>
    </source>
</evidence>
<reference evidence="2 3" key="1">
    <citation type="submission" date="2021-02" db="EMBL/GenBank/DDBJ databases">
        <title>Leishmania (Mundinia) orientalis Genome sequencing and assembly.</title>
        <authorList>
            <person name="Almutairi H."/>
            <person name="Gatherer D."/>
        </authorList>
    </citation>
    <scope>NUCLEOTIDE SEQUENCE [LARGE SCALE GENOMIC DNA]</scope>
    <source>
        <strain evidence="2">LSCM4</strain>
    </source>
</reference>
<keyword evidence="3" id="KW-1185">Reference proteome</keyword>
<feature type="compositionally biased region" description="Acidic residues" evidence="1">
    <location>
        <begin position="58"/>
        <end position="67"/>
    </location>
</feature>
<accession>A0A836KGF7</accession>
<feature type="region of interest" description="Disordered" evidence="1">
    <location>
        <begin position="143"/>
        <end position="162"/>
    </location>
</feature>
<gene>
    <name evidence="2" type="ORF">LSCM4_03390</name>
</gene>
<sequence length="267" mass="29210">MGRHSDSEDRGSRGCYELLASWFPGLRRPTQRRASRDESTSLSCSSSSTNSKSAASDATDEDDESQSFDELGSLPSQSWNSAGDVVSTDSAESDGPSEESDPQERARRAAASFLQWKNKEYVPLSGDEKRAIKEYRRAVAQEEGSYMSTRAQRPLDGAPRRLTPRTDECDLVGPADGCVLMRRRSSKIRFIAAVVASRAVNVHNDALVVTGAGEEVPALPRSASILRSSSMTRPTEEPPVFLEDSEKCMPEGEEKFGEAALCPVFHR</sequence>
<dbReference type="KEGG" id="loi:92359331"/>
<feature type="region of interest" description="Disordered" evidence="1">
    <location>
        <begin position="26"/>
        <end position="109"/>
    </location>
</feature>
<feature type="compositionally biased region" description="Low complexity" evidence="1">
    <location>
        <begin position="40"/>
        <end position="57"/>
    </location>
</feature>
<comment type="caution">
    <text evidence="2">The sequence shown here is derived from an EMBL/GenBank/DDBJ whole genome shotgun (WGS) entry which is preliminary data.</text>
</comment>
<organism evidence="2 3">
    <name type="scientific">Leishmania orientalis</name>
    <dbReference type="NCBI Taxonomy" id="2249476"/>
    <lineage>
        <taxon>Eukaryota</taxon>
        <taxon>Discoba</taxon>
        <taxon>Euglenozoa</taxon>
        <taxon>Kinetoplastea</taxon>
        <taxon>Metakinetoplastina</taxon>
        <taxon>Trypanosomatida</taxon>
        <taxon>Trypanosomatidae</taxon>
        <taxon>Leishmaniinae</taxon>
        <taxon>Leishmania</taxon>
    </lineage>
</organism>
<evidence type="ECO:0000256" key="1">
    <source>
        <dbReference type="SAM" id="MobiDB-lite"/>
    </source>
</evidence>
<protein>
    <submittedName>
        <fullName evidence="2">Uncharacterized protein</fullName>
    </submittedName>
</protein>
<feature type="compositionally biased region" description="Acidic residues" evidence="1">
    <location>
        <begin position="91"/>
        <end position="101"/>
    </location>
</feature>
<proteinExistence type="predicted"/>